<proteinExistence type="predicted"/>
<dbReference type="CDD" id="cd15800">
    <property type="entry name" value="PMEI-like_2"/>
    <property type="match status" value="1"/>
</dbReference>
<protein>
    <recommendedName>
        <fullName evidence="4">Pectinesterase inhibitor domain-containing protein</fullName>
    </recommendedName>
</protein>
<dbReference type="NCBIfam" id="TIGR01614">
    <property type="entry name" value="PME_inhib"/>
    <property type="match status" value="1"/>
</dbReference>
<evidence type="ECO:0000256" key="2">
    <source>
        <dbReference type="SAM" id="MobiDB-lite"/>
    </source>
</evidence>
<dbReference type="Pfam" id="PF04043">
    <property type="entry name" value="PMEI"/>
    <property type="match status" value="1"/>
</dbReference>
<feature type="compositionally biased region" description="Pro residues" evidence="2">
    <location>
        <begin position="49"/>
        <end position="70"/>
    </location>
</feature>
<dbReference type="Gene3D" id="1.20.140.40">
    <property type="entry name" value="Invertase/pectin methylesterase inhibitor family protein"/>
    <property type="match status" value="1"/>
</dbReference>
<feature type="chain" id="PRO_5042931853" description="Pectinesterase inhibitor domain-containing protein" evidence="3">
    <location>
        <begin position="31"/>
        <end position="231"/>
    </location>
</feature>
<feature type="region of interest" description="Disordered" evidence="2">
    <location>
        <begin position="35"/>
        <end position="70"/>
    </location>
</feature>
<accession>A0AAQ3UKB6</accession>
<feature type="domain" description="Pectinesterase inhibitor" evidence="4">
    <location>
        <begin position="73"/>
        <end position="224"/>
    </location>
</feature>
<dbReference type="Proteomes" id="UP001341281">
    <property type="component" value="Chromosome 08"/>
</dbReference>
<dbReference type="InterPro" id="IPR006501">
    <property type="entry name" value="Pectinesterase_inhib_dom"/>
</dbReference>
<dbReference type="SUPFAM" id="SSF101148">
    <property type="entry name" value="Plant invertase/pectin methylesterase inhibitor"/>
    <property type="match status" value="1"/>
</dbReference>
<keyword evidence="1 3" id="KW-0732">Signal</keyword>
<feature type="signal peptide" evidence="3">
    <location>
        <begin position="1"/>
        <end position="30"/>
    </location>
</feature>
<dbReference type="InterPro" id="IPR051955">
    <property type="entry name" value="PME_Inhibitor"/>
</dbReference>
<name>A0AAQ3UKB6_PASNO</name>
<reference evidence="5 6" key="1">
    <citation type="submission" date="2024-02" db="EMBL/GenBank/DDBJ databases">
        <title>High-quality chromosome-scale genome assembly of Pensacola bahiagrass (Paspalum notatum Flugge var. saurae).</title>
        <authorList>
            <person name="Vega J.M."/>
            <person name="Podio M."/>
            <person name="Orjuela J."/>
            <person name="Siena L.A."/>
            <person name="Pessino S.C."/>
            <person name="Combes M.C."/>
            <person name="Mariac C."/>
            <person name="Albertini E."/>
            <person name="Pupilli F."/>
            <person name="Ortiz J.P.A."/>
            <person name="Leblanc O."/>
        </authorList>
    </citation>
    <scope>NUCLEOTIDE SEQUENCE [LARGE SCALE GENOMIC DNA]</scope>
    <source>
        <strain evidence="5">R1</strain>
        <tissue evidence="5">Leaf</tissue>
    </source>
</reference>
<dbReference type="GO" id="GO:0004857">
    <property type="term" value="F:enzyme inhibitor activity"/>
    <property type="evidence" value="ECO:0007669"/>
    <property type="project" value="InterPro"/>
</dbReference>
<evidence type="ECO:0000256" key="3">
    <source>
        <dbReference type="SAM" id="SignalP"/>
    </source>
</evidence>
<evidence type="ECO:0000313" key="6">
    <source>
        <dbReference type="Proteomes" id="UP001341281"/>
    </source>
</evidence>
<dbReference type="FunFam" id="1.20.140.40:FF:000003">
    <property type="entry name" value="Invertase/pectin methylesterase inhibitor family protein"/>
    <property type="match status" value="1"/>
</dbReference>
<dbReference type="PANTHER" id="PTHR31080">
    <property type="entry name" value="PECTINESTERASE INHIBITOR-LIKE"/>
    <property type="match status" value="1"/>
</dbReference>
<evidence type="ECO:0000313" key="5">
    <source>
        <dbReference type="EMBL" id="WVZ90759.1"/>
    </source>
</evidence>
<evidence type="ECO:0000259" key="4">
    <source>
        <dbReference type="SMART" id="SM00856"/>
    </source>
</evidence>
<evidence type="ECO:0000256" key="1">
    <source>
        <dbReference type="ARBA" id="ARBA00022729"/>
    </source>
</evidence>
<dbReference type="SMART" id="SM00856">
    <property type="entry name" value="PMEI"/>
    <property type="match status" value="1"/>
</dbReference>
<organism evidence="5 6">
    <name type="scientific">Paspalum notatum var. saurae</name>
    <dbReference type="NCBI Taxonomy" id="547442"/>
    <lineage>
        <taxon>Eukaryota</taxon>
        <taxon>Viridiplantae</taxon>
        <taxon>Streptophyta</taxon>
        <taxon>Embryophyta</taxon>
        <taxon>Tracheophyta</taxon>
        <taxon>Spermatophyta</taxon>
        <taxon>Magnoliopsida</taxon>
        <taxon>Liliopsida</taxon>
        <taxon>Poales</taxon>
        <taxon>Poaceae</taxon>
        <taxon>PACMAD clade</taxon>
        <taxon>Panicoideae</taxon>
        <taxon>Andropogonodae</taxon>
        <taxon>Paspaleae</taxon>
        <taxon>Paspalinae</taxon>
        <taxon>Paspalum</taxon>
    </lineage>
</organism>
<dbReference type="InterPro" id="IPR035513">
    <property type="entry name" value="Invertase/methylesterase_inhib"/>
</dbReference>
<keyword evidence="6" id="KW-1185">Reference proteome</keyword>
<dbReference type="EMBL" id="CP144752">
    <property type="protein sequence ID" value="WVZ90759.1"/>
    <property type="molecule type" value="Genomic_DNA"/>
</dbReference>
<dbReference type="PANTHER" id="PTHR31080:SF281">
    <property type="entry name" value="OS12G0561500 PROTEIN"/>
    <property type="match status" value="1"/>
</dbReference>
<gene>
    <name evidence="5" type="ORF">U9M48_037030</name>
</gene>
<dbReference type="AlphaFoldDB" id="A0AAQ3UKB6"/>
<sequence length="231" mass="23879">MHAMTPPPPLLLACLLALLLAAAVAPPAGAVCVPRKPDGHTKPGAPAAKPAPPKAKPKLTPAPPKPTVPPIVPGADIVRSLCMKTDYPDLCTSVLSKLPQPPLPGGKRLDGAGVLRLAMAAVRAKAAEAKVAAAALANDPRTQQLARGPLHDCVESFDDIAYSLDQAEKSLAAGDRDTTGTMLDTVRTDVDTCDQGFEEREELKPLMATQDAELAKLASNCLAIATAAGLR</sequence>